<dbReference type="AlphaFoldDB" id="A0A0G8CHK6"/>
<evidence type="ECO:0000313" key="2">
    <source>
        <dbReference type="Proteomes" id="UP000035350"/>
    </source>
</evidence>
<organism evidence="1 2">
    <name type="scientific">Bacillus wiedmannii</name>
    <dbReference type="NCBI Taxonomy" id="1890302"/>
    <lineage>
        <taxon>Bacteria</taxon>
        <taxon>Bacillati</taxon>
        <taxon>Bacillota</taxon>
        <taxon>Bacilli</taxon>
        <taxon>Bacillales</taxon>
        <taxon>Bacillaceae</taxon>
        <taxon>Bacillus</taxon>
        <taxon>Bacillus cereus group</taxon>
    </lineage>
</organism>
<dbReference type="PATRIC" id="fig|1396.433.peg.2791"/>
<reference evidence="2" key="2">
    <citation type="submission" date="2015-04" db="EMBL/GenBank/DDBJ databases">
        <title>Draft Genome Sequences of Eight Spore-Forming Food Isolates of Bacillus cereus Genome sequencing.</title>
        <authorList>
            <person name="Krawcyk A.O."/>
            <person name="de Jong A."/>
            <person name="Eijlander R.T."/>
            <person name="Berendsen E.M."/>
            <person name="Holsappel S."/>
            <person name="Wells-Bennik M."/>
            <person name="Kuipers O.P."/>
        </authorList>
    </citation>
    <scope>NUCLEOTIDE SEQUENCE [LARGE SCALE GENOMIC DNA]</scope>
    <source>
        <strain evidence="2">B4147</strain>
    </source>
</reference>
<evidence type="ECO:0000313" key="1">
    <source>
        <dbReference type="EMBL" id="KKZ99323.1"/>
    </source>
</evidence>
<dbReference type="EMBL" id="LCYN01000004">
    <property type="protein sequence ID" value="KKZ99323.1"/>
    <property type="molecule type" value="Genomic_DNA"/>
</dbReference>
<accession>A0A0G8CHK6</accession>
<protein>
    <submittedName>
        <fullName evidence="1">Uncharacterized protein</fullName>
    </submittedName>
</protein>
<sequence length="43" mass="4859">MRYEVDQFEVFLLSTADIAKGALPNITKLVDSVITRFLIFIAV</sequence>
<name>A0A0G8CHK6_9BACI</name>
<gene>
    <name evidence="1" type="ORF">B4147_3907</name>
</gene>
<comment type="caution">
    <text evidence="1">The sequence shown here is derived from an EMBL/GenBank/DDBJ whole genome shotgun (WGS) entry which is preliminary data.</text>
</comment>
<reference evidence="1 2" key="1">
    <citation type="journal article" date="2015" name="Genome Announc.">
        <title>Next-Generation Whole-Genome Sequencing of Eight Strains of Bacillus cereus, Isolated from Food.</title>
        <authorList>
            <person name="Krawczyk A.O."/>
            <person name="de Jong A."/>
            <person name="Eijlander R.T."/>
            <person name="Berendsen E.M."/>
            <person name="Holsappel S."/>
            <person name="Wells-Bennik M.H."/>
            <person name="Kuipers O.P."/>
        </authorList>
    </citation>
    <scope>NUCLEOTIDE SEQUENCE [LARGE SCALE GENOMIC DNA]</scope>
    <source>
        <strain evidence="1 2">B4147</strain>
    </source>
</reference>
<dbReference type="Proteomes" id="UP000035350">
    <property type="component" value="Unassembled WGS sequence"/>
</dbReference>
<proteinExistence type="predicted"/>